<name>A0A367E763_9ACTN</name>
<proteinExistence type="predicted"/>
<reference evidence="1 2" key="1">
    <citation type="submission" date="2018-06" db="EMBL/GenBank/DDBJ databases">
        <title>Streptomyces reniochalinae sp. nov. and Streptomyces diacarnus sp. nov. from marine sponges.</title>
        <authorList>
            <person name="Li L."/>
        </authorList>
    </citation>
    <scope>NUCLEOTIDE SEQUENCE [LARGE SCALE GENOMIC DNA]</scope>
    <source>
        <strain evidence="1 2">LHW50302</strain>
    </source>
</reference>
<organism evidence="1 2">
    <name type="scientific">Streptomyces reniochalinae</name>
    <dbReference type="NCBI Taxonomy" id="2250578"/>
    <lineage>
        <taxon>Bacteria</taxon>
        <taxon>Bacillati</taxon>
        <taxon>Actinomycetota</taxon>
        <taxon>Actinomycetes</taxon>
        <taxon>Kitasatosporales</taxon>
        <taxon>Streptomycetaceae</taxon>
        <taxon>Streptomyces</taxon>
    </lineage>
</organism>
<dbReference type="AlphaFoldDB" id="A0A367E763"/>
<evidence type="ECO:0000313" key="1">
    <source>
        <dbReference type="EMBL" id="RCG13612.1"/>
    </source>
</evidence>
<accession>A0A367E763</accession>
<evidence type="ECO:0000313" key="2">
    <source>
        <dbReference type="Proteomes" id="UP000253507"/>
    </source>
</evidence>
<dbReference type="Proteomes" id="UP000253507">
    <property type="component" value="Unassembled WGS sequence"/>
</dbReference>
<protein>
    <submittedName>
        <fullName evidence="1">Uncharacterized protein</fullName>
    </submittedName>
</protein>
<gene>
    <name evidence="1" type="ORF">DQ392_31325</name>
</gene>
<dbReference type="EMBL" id="QOIM01000049">
    <property type="protein sequence ID" value="RCG13612.1"/>
    <property type="molecule type" value="Genomic_DNA"/>
</dbReference>
<keyword evidence="2" id="KW-1185">Reference proteome</keyword>
<comment type="caution">
    <text evidence="1">The sequence shown here is derived from an EMBL/GenBank/DDBJ whole genome shotgun (WGS) entry which is preliminary data.</text>
</comment>
<sequence>MPPPAGGQPPPGPFCWLWACSLFWPSGIRGGAPPGPPPGPPIPPLMEGPAVTMEPAFGVPE</sequence>